<dbReference type="Proteomes" id="UP000198741">
    <property type="component" value="Chromosome I"/>
</dbReference>
<dbReference type="InterPro" id="IPR001509">
    <property type="entry name" value="Epimerase_deHydtase"/>
</dbReference>
<dbReference type="Gene3D" id="3.40.50.720">
    <property type="entry name" value="NAD(P)-binding Rossmann-like Domain"/>
    <property type="match status" value="1"/>
</dbReference>
<gene>
    <name evidence="2" type="ORF">SAMN04515671_4106</name>
</gene>
<sequence length="328" mass="34301">MRILVTGAGGLMGAATARALAARGDDVTVLQRRPAGLDVREIRGDIGDVDVVRQAVRGQDVVVHAAAKVDVFGPWEQFRRTNVEGTRNVLDACRALGVGRLVNVSSPSVAHAGRALVGATAGPADPASARGSYARSKAMAEQLALAADHPDLAVLCLRPHLVWGPGDTQLIAPIVDRARAHRLPLIGDGTALIDTTYLDNAVDALVAAVDVCGPVHGESLVVTNGEPRPVGEILRRVCAASGVPGPRGRVPLTVAAGAGAAIEGLWRLTGRTTRPPMTRFLAEQLGTAHWFDQRRTRDALGWSPKVSLQRGFELLAAADRAGSVTARG</sequence>
<keyword evidence="3" id="KW-1185">Reference proteome</keyword>
<dbReference type="OrthoDB" id="3174087at2"/>
<protein>
    <submittedName>
        <fullName evidence="2">Nucleoside-diphosphate-sugar epimerase</fullName>
    </submittedName>
</protein>
<dbReference type="EMBL" id="LT629710">
    <property type="protein sequence ID" value="SDP41163.1"/>
    <property type="molecule type" value="Genomic_DNA"/>
</dbReference>
<dbReference type="PANTHER" id="PTHR43245:SF51">
    <property type="entry name" value="SHORT CHAIN DEHYDROGENASE_REDUCTASE FAMILY 42E, MEMBER 2"/>
    <property type="match status" value="1"/>
</dbReference>
<dbReference type="RefSeq" id="WP_090479772.1">
    <property type="nucleotide sequence ID" value="NZ_LT629710.1"/>
</dbReference>
<organism evidence="2 3">
    <name type="scientific">Nakamurella panacisegetis</name>
    <dbReference type="NCBI Taxonomy" id="1090615"/>
    <lineage>
        <taxon>Bacteria</taxon>
        <taxon>Bacillati</taxon>
        <taxon>Actinomycetota</taxon>
        <taxon>Actinomycetes</taxon>
        <taxon>Nakamurellales</taxon>
        <taxon>Nakamurellaceae</taxon>
        <taxon>Nakamurella</taxon>
    </lineage>
</organism>
<reference evidence="2 3" key="1">
    <citation type="submission" date="2016-10" db="EMBL/GenBank/DDBJ databases">
        <authorList>
            <person name="de Groot N.N."/>
        </authorList>
    </citation>
    <scope>NUCLEOTIDE SEQUENCE [LARGE SCALE GENOMIC DNA]</scope>
    <source>
        <strain evidence="3">P4-7,KCTC 19426,CECT 7604</strain>
    </source>
</reference>
<dbReference type="Pfam" id="PF01370">
    <property type="entry name" value="Epimerase"/>
    <property type="match status" value="1"/>
</dbReference>
<dbReference type="PANTHER" id="PTHR43245">
    <property type="entry name" value="BIFUNCTIONAL POLYMYXIN RESISTANCE PROTEIN ARNA"/>
    <property type="match status" value="1"/>
</dbReference>
<feature type="domain" description="NAD-dependent epimerase/dehydratase" evidence="1">
    <location>
        <begin position="3"/>
        <end position="211"/>
    </location>
</feature>
<dbReference type="AlphaFoldDB" id="A0A1H0SHD3"/>
<dbReference type="STRING" id="1090615.SAMN04515671_4106"/>
<evidence type="ECO:0000313" key="3">
    <source>
        <dbReference type="Proteomes" id="UP000198741"/>
    </source>
</evidence>
<evidence type="ECO:0000313" key="2">
    <source>
        <dbReference type="EMBL" id="SDP41163.1"/>
    </source>
</evidence>
<evidence type="ECO:0000259" key="1">
    <source>
        <dbReference type="Pfam" id="PF01370"/>
    </source>
</evidence>
<dbReference type="SUPFAM" id="SSF51735">
    <property type="entry name" value="NAD(P)-binding Rossmann-fold domains"/>
    <property type="match status" value="1"/>
</dbReference>
<proteinExistence type="predicted"/>
<accession>A0A1H0SHD3</accession>
<dbReference type="InterPro" id="IPR036291">
    <property type="entry name" value="NAD(P)-bd_dom_sf"/>
</dbReference>
<dbReference type="InterPro" id="IPR050177">
    <property type="entry name" value="Lipid_A_modif_metabolic_enz"/>
</dbReference>
<name>A0A1H0SHD3_9ACTN</name>